<evidence type="ECO:0000256" key="1">
    <source>
        <dbReference type="ARBA" id="ARBA00023015"/>
    </source>
</evidence>
<proteinExistence type="predicted"/>
<evidence type="ECO:0000256" key="2">
    <source>
        <dbReference type="ARBA" id="ARBA00023125"/>
    </source>
</evidence>
<dbReference type="GO" id="GO:0003677">
    <property type="term" value="F:DNA binding"/>
    <property type="evidence" value="ECO:0007669"/>
    <property type="project" value="UniProtKB-UniRule"/>
</dbReference>
<dbReference type="PROSITE" id="PS50977">
    <property type="entry name" value="HTH_TETR_2"/>
    <property type="match status" value="1"/>
</dbReference>
<dbReference type="InterPro" id="IPR036271">
    <property type="entry name" value="Tet_transcr_reg_TetR-rel_C_sf"/>
</dbReference>
<reference evidence="6" key="2">
    <citation type="submission" date="2021-09" db="EMBL/GenBank/DDBJ databases">
        <authorList>
            <person name="Gilroy R."/>
        </authorList>
    </citation>
    <scope>NUCLEOTIDE SEQUENCE</scope>
    <source>
        <strain evidence="6">316</strain>
    </source>
</reference>
<evidence type="ECO:0000256" key="3">
    <source>
        <dbReference type="ARBA" id="ARBA00023163"/>
    </source>
</evidence>
<evidence type="ECO:0000313" key="7">
    <source>
        <dbReference type="Proteomes" id="UP000742631"/>
    </source>
</evidence>
<comment type="caution">
    <text evidence="6">The sequence shown here is derived from an EMBL/GenBank/DDBJ whole genome shotgun (WGS) entry which is preliminary data.</text>
</comment>
<dbReference type="Pfam" id="PF00440">
    <property type="entry name" value="TetR_N"/>
    <property type="match status" value="1"/>
</dbReference>
<sequence length="194" mass="20540">MRDTRASLLSEAEILVRGRGYSGFSYADLAEAVGIRKASIHHHFRTKEDLARALIAAYDARYDAALDAILAQTSDGAARIEAYGRLYLGGVEQGLGCLCAALAVELETLPEGLRRAIAAFFDKHIAWLTRVLAEGQADGSIRPGLDPQAHARMVVATLEGALLLERFLAGPEGFGKALVALGEGLRPPGSGGQA</sequence>
<keyword evidence="3" id="KW-0804">Transcription</keyword>
<dbReference type="PANTHER" id="PTHR47506">
    <property type="entry name" value="TRANSCRIPTIONAL REGULATORY PROTEIN"/>
    <property type="match status" value="1"/>
</dbReference>
<evidence type="ECO:0000259" key="5">
    <source>
        <dbReference type="PROSITE" id="PS50977"/>
    </source>
</evidence>
<dbReference type="AlphaFoldDB" id="A0A921E1C0"/>
<dbReference type="Gene3D" id="1.10.357.10">
    <property type="entry name" value="Tetracycline Repressor, domain 2"/>
    <property type="match status" value="1"/>
</dbReference>
<dbReference type="PANTHER" id="PTHR47506:SF1">
    <property type="entry name" value="HTH-TYPE TRANSCRIPTIONAL REGULATOR YJDC"/>
    <property type="match status" value="1"/>
</dbReference>
<dbReference type="InterPro" id="IPR011075">
    <property type="entry name" value="TetR_C"/>
</dbReference>
<accession>A0A921E1C0</accession>
<name>A0A921E1C0_9HYPH</name>
<dbReference type="Pfam" id="PF16925">
    <property type="entry name" value="TetR_C_13"/>
    <property type="match status" value="1"/>
</dbReference>
<protein>
    <submittedName>
        <fullName evidence="6">TetR/AcrR family transcriptional regulator</fullName>
    </submittedName>
</protein>
<keyword evidence="2 4" id="KW-0238">DNA-binding</keyword>
<keyword evidence="1" id="KW-0805">Transcription regulation</keyword>
<dbReference type="EMBL" id="DYYG01000013">
    <property type="protein sequence ID" value="HJE23172.1"/>
    <property type="molecule type" value="Genomic_DNA"/>
</dbReference>
<evidence type="ECO:0000256" key="4">
    <source>
        <dbReference type="PROSITE-ProRule" id="PRU00335"/>
    </source>
</evidence>
<feature type="DNA-binding region" description="H-T-H motif" evidence="4">
    <location>
        <begin position="25"/>
        <end position="44"/>
    </location>
</feature>
<feature type="domain" description="HTH tetR-type" evidence="5">
    <location>
        <begin position="2"/>
        <end position="62"/>
    </location>
</feature>
<gene>
    <name evidence="6" type="ORF">K8W01_05885</name>
</gene>
<dbReference type="Proteomes" id="UP000742631">
    <property type="component" value="Unassembled WGS sequence"/>
</dbReference>
<reference evidence="6" key="1">
    <citation type="journal article" date="2021" name="PeerJ">
        <title>Extensive microbial diversity within the chicken gut microbiome revealed by metagenomics and culture.</title>
        <authorList>
            <person name="Gilroy R."/>
            <person name="Ravi A."/>
            <person name="Getino M."/>
            <person name="Pursley I."/>
            <person name="Horton D.L."/>
            <person name="Alikhan N.F."/>
            <person name="Baker D."/>
            <person name="Gharbi K."/>
            <person name="Hall N."/>
            <person name="Watson M."/>
            <person name="Adriaenssens E.M."/>
            <person name="Foster-Nyarko E."/>
            <person name="Jarju S."/>
            <person name="Secka A."/>
            <person name="Antonio M."/>
            <person name="Oren A."/>
            <person name="Chaudhuri R.R."/>
            <person name="La Ragione R."/>
            <person name="Hildebrand F."/>
            <person name="Pallen M.J."/>
        </authorList>
    </citation>
    <scope>NUCLEOTIDE SEQUENCE</scope>
    <source>
        <strain evidence="6">316</strain>
    </source>
</reference>
<dbReference type="SUPFAM" id="SSF46689">
    <property type="entry name" value="Homeodomain-like"/>
    <property type="match status" value="1"/>
</dbReference>
<dbReference type="InterPro" id="IPR009057">
    <property type="entry name" value="Homeodomain-like_sf"/>
</dbReference>
<organism evidence="6 7">
    <name type="scientific">Methylorubrum populi</name>
    <dbReference type="NCBI Taxonomy" id="223967"/>
    <lineage>
        <taxon>Bacteria</taxon>
        <taxon>Pseudomonadati</taxon>
        <taxon>Pseudomonadota</taxon>
        <taxon>Alphaproteobacteria</taxon>
        <taxon>Hyphomicrobiales</taxon>
        <taxon>Methylobacteriaceae</taxon>
        <taxon>Methylorubrum</taxon>
    </lineage>
</organism>
<dbReference type="SUPFAM" id="SSF48498">
    <property type="entry name" value="Tetracyclin repressor-like, C-terminal domain"/>
    <property type="match status" value="1"/>
</dbReference>
<evidence type="ECO:0000313" key="6">
    <source>
        <dbReference type="EMBL" id="HJE23172.1"/>
    </source>
</evidence>
<dbReference type="PRINTS" id="PR00455">
    <property type="entry name" value="HTHTETR"/>
</dbReference>
<dbReference type="InterPro" id="IPR001647">
    <property type="entry name" value="HTH_TetR"/>
</dbReference>